<organism evidence="14 15">
    <name type="scientific">Caerostris darwini</name>
    <dbReference type="NCBI Taxonomy" id="1538125"/>
    <lineage>
        <taxon>Eukaryota</taxon>
        <taxon>Metazoa</taxon>
        <taxon>Ecdysozoa</taxon>
        <taxon>Arthropoda</taxon>
        <taxon>Chelicerata</taxon>
        <taxon>Arachnida</taxon>
        <taxon>Araneae</taxon>
        <taxon>Araneomorphae</taxon>
        <taxon>Entelegynae</taxon>
        <taxon>Araneoidea</taxon>
        <taxon>Araneidae</taxon>
        <taxon>Caerostris</taxon>
    </lineage>
</organism>
<evidence type="ECO:0000256" key="1">
    <source>
        <dbReference type="ARBA" id="ARBA00004609"/>
    </source>
</evidence>
<dbReference type="GO" id="GO:0090263">
    <property type="term" value="P:positive regulation of canonical Wnt signaling pathway"/>
    <property type="evidence" value="ECO:0007669"/>
    <property type="project" value="TreeGrafter"/>
</dbReference>
<keyword evidence="10 12" id="KW-0449">Lipoprotein</keyword>
<dbReference type="GO" id="GO:0098552">
    <property type="term" value="C:side of membrane"/>
    <property type="evidence" value="ECO:0007669"/>
    <property type="project" value="UniProtKB-KW"/>
</dbReference>
<evidence type="ECO:0000256" key="13">
    <source>
        <dbReference type="SAM" id="SignalP"/>
    </source>
</evidence>
<dbReference type="PANTHER" id="PTHR10822">
    <property type="entry name" value="GLYPICAN"/>
    <property type="match status" value="1"/>
</dbReference>
<dbReference type="Proteomes" id="UP001054837">
    <property type="component" value="Unassembled WGS sequence"/>
</dbReference>
<proteinExistence type="inferred from homology"/>
<evidence type="ECO:0000256" key="4">
    <source>
        <dbReference type="ARBA" id="ARBA00022622"/>
    </source>
</evidence>
<evidence type="ECO:0000256" key="8">
    <source>
        <dbReference type="ARBA" id="ARBA00023180"/>
    </source>
</evidence>
<dbReference type="PANTHER" id="PTHR10822:SF29">
    <property type="entry name" value="DIVISION ABNORMALLY DELAYED PROTEIN"/>
    <property type="match status" value="1"/>
</dbReference>
<feature type="signal peptide" evidence="13">
    <location>
        <begin position="1"/>
        <end position="27"/>
    </location>
</feature>
<dbReference type="EMBL" id="BPLQ01006636">
    <property type="protein sequence ID" value="GIY24120.1"/>
    <property type="molecule type" value="Genomic_DNA"/>
</dbReference>
<comment type="subcellular location">
    <subcellularLocation>
        <location evidence="1 12">Cell membrane</location>
        <topology evidence="1 12">Lipid-anchor</topology>
        <topology evidence="1 12">GPI-anchor</topology>
    </subcellularLocation>
</comment>
<dbReference type="PROSITE" id="PS51257">
    <property type="entry name" value="PROKAR_LIPOPROTEIN"/>
    <property type="match status" value="1"/>
</dbReference>
<name>A0AAV4RQW5_9ARAC</name>
<sequence length="139" mass="15485">MARFREFVVVCFVYGLLVSSCITAADARATENTDSVAEEPSDLSNNSCEDVRKVFVEKNIGFEKDTIDMTHEEETPLCSTSWNASCCTPVMERRYVEASRKEFQNMLQSSNAYLQSILASSATKFKGKCAIITLLAVKD</sequence>
<keyword evidence="15" id="KW-1185">Reference proteome</keyword>
<accession>A0AAV4RQW5</accession>
<keyword evidence="6 12" id="KW-0654">Proteoglycan</keyword>
<gene>
    <name evidence="14" type="primary">AVEN_98764_1</name>
    <name evidence="14" type="ORF">CDAR_579101</name>
</gene>
<evidence type="ECO:0000256" key="11">
    <source>
        <dbReference type="RuleBase" id="RU003518"/>
    </source>
</evidence>
<keyword evidence="8" id="KW-0325">Glycoprotein</keyword>
<comment type="function">
    <text evidence="12">Cell surface proteoglycan.</text>
</comment>
<evidence type="ECO:0000256" key="3">
    <source>
        <dbReference type="ARBA" id="ARBA00022475"/>
    </source>
</evidence>
<evidence type="ECO:0000256" key="2">
    <source>
        <dbReference type="ARBA" id="ARBA00010260"/>
    </source>
</evidence>
<evidence type="ECO:0000313" key="14">
    <source>
        <dbReference type="EMBL" id="GIY24120.1"/>
    </source>
</evidence>
<keyword evidence="9 12" id="KW-0357">Heparan sulfate</keyword>
<keyword evidence="3" id="KW-1003">Cell membrane</keyword>
<reference evidence="14 15" key="1">
    <citation type="submission" date="2021-06" db="EMBL/GenBank/DDBJ databases">
        <title>Caerostris darwini draft genome.</title>
        <authorList>
            <person name="Kono N."/>
            <person name="Arakawa K."/>
        </authorList>
    </citation>
    <scope>NUCLEOTIDE SEQUENCE [LARGE SCALE GENOMIC DNA]</scope>
</reference>
<comment type="similarity">
    <text evidence="2 11">Belongs to the glypican family.</text>
</comment>
<evidence type="ECO:0000256" key="6">
    <source>
        <dbReference type="ARBA" id="ARBA00022974"/>
    </source>
</evidence>
<evidence type="ECO:0000256" key="12">
    <source>
        <dbReference type="RuleBase" id="RU003519"/>
    </source>
</evidence>
<keyword evidence="7 12" id="KW-0472">Membrane</keyword>
<keyword evidence="5 13" id="KW-0732">Signal</keyword>
<dbReference type="Pfam" id="PF01153">
    <property type="entry name" value="Glypican"/>
    <property type="match status" value="1"/>
</dbReference>
<dbReference type="GO" id="GO:0009986">
    <property type="term" value="C:cell surface"/>
    <property type="evidence" value="ECO:0007669"/>
    <property type="project" value="TreeGrafter"/>
</dbReference>
<evidence type="ECO:0000313" key="15">
    <source>
        <dbReference type="Proteomes" id="UP001054837"/>
    </source>
</evidence>
<dbReference type="InterPro" id="IPR001863">
    <property type="entry name" value="Glypican"/>
</dbReference>
<evidence type="ECO:0000256" key="9">
    <source>
        <dbReference type="ARBA" id="ARBA00023207"/>
    </source>
</evidence>
<dbReference type="GO" id="GO:1905475">
    <property type="term" value="P:regulation of protein localization to membrane"/>
    <property type="evidence" value="ECO:0007669"/>
    <property type="project" value="TreeGrafter"/>
</dbReference>
<feature type="chain" id="PRO_5043797652" evidence="13">
    <location>
        <begin position="28"/>
        <end position="139"/>
    </location>
</feature>
<dbReference type="GO" id="GO:0005576">
    <property type="term" value="C:extracellular region"/>
    <property type="evidence" value="ECO:0007669"/>
    <property type="project" value="TreeGrafter"/>
</dbReference>
<dbReference type="GO" id="GO:0016477">
    <property type="term" value="P:cell migration"/>
    <property type="evidence" value="ECO:0007669"/>
    <property type="project" value="TreeGrafter"/>
</dbReference>
<dbReference type="AlphaFoldDB" id="A0AAV4RQW5"/>
<dbReference type="GO" id="GO:0005886">
    <property type="term" value="C:plasma membrane"/>
    <property type="evidence" value="ECO:0007669"/>
    <property type="project" value="UniProtKB-SubCell"/>
</dbReference>
<evidence type="ECO:0000256" key="10">
    <source>
        <dbReference type="ARBA" id="ARBA00023288"/>
    </source>
</evidence>
<keyword evidence="4 12" id="KW-0336">GPI-anchor</keyword>
<evidence type="ECO:0000256" key="5">
    <source>
        <dbReference type="ARBA" id="ARBA00022729"/>
    </source>
</evidence>
<evidence type="ECO:0000256" key="7">
    <source>
        <dbReference type="ARBA" id="ARBA00023136"/>
    </source>
</evidence>
<comment type="caution">
    <text evidence="14">The sequence shown here is derived from an EMBL/GenBank/DDBJ whole genome shotgun (WGS) entry which is preliminary data.</text>
</comment>
<protein>
    <submittedName>
        <fullName evidence="14">Uncharacterized protein</fullName>
    </submittedName>
</protein>